<keyword evidence="4" id="KW-1185">Reference proteome</keyword>
<evidence type="ECO:0000256" key="1">
    <source>
        <dbReference type="SAM" id="MobiDB-lite"/>
    </source>
</evidence>
<comment type="caution">
    <text evidence="3">The sequence shown here is derived from an EMBL/GenBank/DDBJ whole genome shotgun (WGS) entry which is preliminary data.</text>
</comment>
<dbReference type="AlphaFoldDB" id="A0A2N5IW44"/>
<feature type="transmembrane region" description="Helical" evidence="2">
    <location>
        <begin position="29"/>
        <end position="51"/>
    </location>
</feature>
<feature type="transmembrane region" description="Helical" evidence="2">
    <location>
        <begin position="90"/>
        <end position="109"/>
    </location>
</feature>
<feature type="region of interest" description="Disordered" evidence="1">
    <location>
        <begin position="116"/>
        <end position="138"/>
    </location>
</feature>
<keyword evidence="2" id="KW-0812">Transmembrane</keyword>
<gene>
    <name evidence="3" type="ORF">Uis4E_2096</name>
</gene>
<dbReference type="EMBL" id="NMWT01000029">
    <property type="protein sequence ID" value="PLS26184.1"/>
    <property type="molecule type" value="Genomic_DNA"/>
</dbReference>
<evidence type="ECO:0000256" key="2">
    <source>
        <dbReference type="SAM" id="Phobius"/>
    </source>
</evidence>
<accession>A0A2N5IW44</accession>
<proteinExistence type="predicted"/>
<keyword evidence="2" id="KW-1133">Transmembrane helix</keyword>
<feature type="transmembrane region" description="Helical" evidence="2">
    <location>
        <begin position="5"/>
        <end position="23"/>
    </location>
</feature>
<name>A0A2N5IW44_9BIFI</name>
<dbReference type="Proteomes" id="UP000235034">
    <property type="component" value="Unassembled WGS sequence"/>
</dbReference>
<evidence type="ECO:0000313" key="4">
    <source>
        <dbReference type="Proteomes" id="UP000235034"/>
    </source>
</evidence>
<feature type="transmembrane region" description="Helical" evidence="2">
    <location>
        <begin position="63"/>
        <end position="84"/>
    </location>
</feature>
<keyword evidence="2" id="KW-0472">Membrane</keyword>
<organism evidence="3 4">
    <name type="scientific">Bifidobacterium parmae</name>
    <dbReference type="NCBI Taxonomy" id="361854"/>
    <lineage>
        <taxon>Bacteria</taxon>
        <taxon>Bacillati</taxon>
        <taxon>Actinomycetota</taxon>
        <taxon>Actinomycetes</taxon>
        <taxon>Bifidobacteriales</taxon>
        <taxon>Bifidobacteriaceae</taxon>
        <taxon>Bifidobacterium</taxon>
    </lineage>
</organism>
<dbReference type="RefSeq" id="WP_101623162.1">
    <property type="nucleotide sequence ID" value="NZ_NMWT01000029.1"/>
</dbReference>
<evidence type="ECO:0000313" key="3">
    <source>
        <dbReference type="EMBL" id="PLS26184.1"/>
    </source>
</evidence>
<protein>
    <submittedName>
        <fullName evidence="3">Uncharacterized protein</fullName>
    </submittedName>
</protein>
<reference evidence="3 4" key="1">
    <citation type="submission" date="2017-07" db="EMBL/GenBank/DDBJ databases">
        <title>Bifidobacterium novel species.</title>
        <authorList>
            <person name="Lugli G.A."/>
            <person name="Milani C."/>
            <person name="Duranti S."/>
            <person name="Mangifesta M."/>
        </authorList>
    </citation>
    <scope>NUCLEOTIDE SEQUENCE [LARGE SCALE GENOMIC DNA]</scope>
    <source>
        <strain evidence="3 4">77</strain>
    </source>
</reference>
<sequence length="138" mass="14774">MKVRFLIADVALAVIVAIIILLLPHTDTASFWLAFACTLLGVLAFLVPALLPPPRDHMSRVPLYVALSGDLVVQVVLLVVSNFVGWKVVAVTELVMLIVLGGIGFMVSARETQEAADATPTRPAYDPRPGAQGWGDAR</sequence>